<evidence type="ECO:0000256" key="3">
    <source>
        <dbReference type="SAM" id="Phobius"/>
    </source>
</evidence>
<reference evidence="5" key="1">
    <citation type="submission" date="2021-12" db="EMBL/GenBank/DDBJ databases">
        <authorList>
            <person name="King R."/>
        </authorList>
    </citation>
    <scope>NUCLEOTIDE SEQUENCE</scope>
</reference>
<dbReference type="OrthoDB" id="6159137at2759"/>
<dbReference type="SUPFAM" id="SSF50494">
    <property type="entry name" value="Trypsin-like serine proteases"/>
    <property type="match status" value="1"/>
</dbReference>
<dbReference type="GO" id="GO:0006508">
    <property type="term" value="P:proteolysis"/>
    <property type="evidence" value="ECO:0007669"/>
    <property type="project" value="InterPro"/>
</dbReference>
<feature type="region of interest" description="Disordered" evidence="2">
    <location>
        <begin position="89"/>
        <end position="111"/>
    </location>
</feature>
<protein>
    <recommendedName>
        <fullName evidence="4">Peptidase S1 domain-containing protein</fullName>
    </recommendedName>
</protein>
<accession>A0A9N9QU62</accession>
<keyword evidence="3" id="KW-0812">Transmembrane</keyword>
<dbReference type="Proteomes" id="UP001153714">
    <property type="component" value="Chromosome 10"/>
</dbReference>
<evidence type="ECO:0000259" key="4">
    <source>
        <dbReference type="PROSITE" id="PS50240"/>
    </source>
</evidence>
<feature type="domain" description="Peptidase S1" evidence="4">
    <location>
        <begin position="146"/>
        <end position="406"/>
    </location>
</feature>
<dbReference type="PANTHER" id="PTHR24253">
    <property type="entry name" value="TRANSMEMBRANE PROTEASE SERINE"/>
    <property type="match status" value="1"/>
</dbReference>
<evidence type="ECO:0000256" key="2">
    <source>
        <dbReference type="SAM" id="MobiDB-lite"/>
    </source>
</evidence>
<keyword evidence="3" id="KW-1133">Transmembrane helix</keyword>
<evidence type="ECO:0000313" key="6">
    <source>
        <dbReference type="Proteomes" id="UP001153714"/>
    </source>
</evidence>
<sequence length="408" mass="44654">MCDVCCKEIKGWCKSFTRIEAILSALEGALLIIFIGLLALLILHFIVCKEPTFTTTTTTTSRYTKETIYVTDYIETYSEPSVEPIPEITTQRTTEAHESSPQNKDCTWTPSKKTQATTRYYETDLLKNTRDKSISIQYPVVRPTEVMGAADESEGEDAGPVFERCVLALVKTRPHRDMVFGCILTIVSDHWTLTAASCIEAIEEVDSLDSFVIMESYGKLRNGIAHGVTDVQINPFYRGTNASYDLAALKTDASLVERNGVPVRLPEMLDYFLVPPGEKFTILGYGNYRTISKNVLGRSLREVHVHSVPSVQCYVGEDKWAPRHLWGGAGAGAGASAGAACAVGALCAGSLYARGLPCNYCAGTPLLNGRLLLGVMSGNAQCGITCEPALYVNIAVVRDWLDYVIESD</sequence>
<name>A0A9N9QU62_9NEOP</name>
<dbReference type="GO" id="GO:0004252">
    <property type="term" value="F:serine-type endopeptidase activity"/>
    <property type="evidence" value="ECO:0007669"/>
    <property type="project" value="InterPro"/>
</dbReference>
<dbReference type="PANTHER" id="PTHR24253:SF153">
    <property type="entry name" value="SERINE PROTEASE HEPSIN"/>
    <property type="match status" value="1"/>
</dbReference>
<dbReference type="EMBL" id="OU893341">
    <property type="protein sequence ID" value="CAG9783385.1"/>
    <property type="molecule type" value="Genomic_DNA"/>
</dbReference>
<organism evidence="5 6">
    <name type="scientific">Diatraea saccharalis</name>
    <name type="common">sugarcane borer</name>
    <dbReference type="NCBI Taxonomy" id="40085"/>
    <lineage>
        <taxon>Eukaryota</taxon>
        <taxon>Metazoa</taxon>
        <taxon>Ecdysozoa</taxon>
        <taxon>Arthropoda</taxon>
        <taxon>Hexapoda</taxon>
        <taxon>Insecta</taxon>
        <taxon>Pterygota</taxon>
        <taxon>Neoptera</taxon>
        <taxon>Endopterygota</taxon>
        <taxon>Lepidoptera</taxon>
        <taxon>Glossata</taxon>
        <taxon>Ditrysia</taxon>
        <taxon>Pyraloidea</taxon>
        <taxon>Crambidae</taxon>
        <taxon>Crambinae</taxon>
        <taxon>Diatraea</taxon>
    </lineage>
</organism>
<evidence type="ECO:0000256" key="1">
    <source>
        <dbReference type="ARBA" id="ARBA00023157"/>
    </source>
</evidence>
<keyword evidence="6" id="KW-1185">Reference proteome</keyword>
<dbReference type="PROSITE" id="PS50240">
    <property type="entry name" value="TRYPSIN_DOM"/>
    <property type="match status" value="1"/>
</dbReference>
<proteinExistence type="predicted"/>
<keyword evidence="3" id="KW-0472">Membrane</keyword>
<feature type="transmembrane region" description="Helical" evidence="3">
    <location>
        <begin position="21"/>
        <end position="47"/>
    </location>
</feature>
<dbReference type="AlphaFoldDB" id="A0A9N9QU62"/>
<evidence type="ECO:0000313" key="5">
    <source>
        <dbReference type="EMBL" id="CAG9783385.1"/>
    </source>
</evidence>
<dbReference type="InterPro" id="IPR001254">
    <property type="entry name" value="Trypsin_dom"/>
</dbReference>
<reference evidence="5" key="2">
    <citation type="submission" date="2022-10" db="EMBL/GenBank/DDBJ databases">
        <authorList>
            <consortium name="ENA_rothamsted_submissions"/>
            <consortium name="culmorum"/>
            <person name="King R."/>
        </authorList>
    </citation>
    <scope>NUCLEOTIDE SEQUENCE</scope>
</reference>
<keyword evidence="1" id="KW-1015">Disulfide bond</keyword>
<dbReference type="Pfam" id="PF00089">
    <property type="entry name" value="Trypsin"/>
    <property type="match status" value="1"/>
</dbReference>
<dbReference type="SMART" id="SM00020">
    <property type="entry name" value="Tryp_SPc"/>
    <property type="match status" value="1"/>
</dbReference>
<dbReference type="InterPro" id="IPR043504">
    <property type="entry name" value="Peptidase_S1_PA_chymotrypsin"/>
</dbReference>
<gene>
    <name evidence="5" type="ORF">DIATSA_LOCUS1565</name>
</gene>
<dbReference type="InterPro" id="IPR009003">
    <property type="entry name" value="Peptidase_S1_PA"/>
</dbReference>
<dbReference type="Gene3D" id="2.40.10.10">
    <property type="entry name" value="Trypsin-like serine proteases"/>
    <property type="match status" value="1"/>
</dbReference>